<proteinExistence type="predicted"/>
<evidence type="ECO:0000313" key="1">
    <source>
        <dbReference type="EMBL" id="GAA1103519.1"/>
    </source>
</evidence>
<evidence type="ECO:0000313" key="2">
    <source>
        <dbReference type="Proteomes" id="UP001501581"/>
    </source>
</evidence>
<accession>A0ABP4EG59</accession>
<reference evidence="2" key="1">
    <citation type="journal article" date="2019" name="Int. J. Syst. Evol. Microbiol.">
        <title>The Global Catalogue of Microorganisms (GCM) 10K type strain sequencing project: providing services to taxonomists for standard genome sequencing and annotation.</title>
        <authorList>
            <consortium name="The Broad Institute Genomics Platform"/>
            <consortium name="The Broad Institute Genome Sequencing Center for Infectious Disease"/>
            <person name="Wu L."/>
            <person name="Ma J."/>
        </authorList>
    </citation>
    <scope>NUCLEOTIDE SEQUENCE [LARGE SCALE GENOMIC DNA]</scope>
    <source>
        <strain evidence="2">JCM 13008</strain>
    </source>
</reference>
<protein>
    <submittedName>
        <fullName evidence="1">DUF1905 domain-containing protein</fullName>
    </submittedName>
</protein>
<name>A0ABP4EG59_9ACTN</name>
<comment type="caution">
    <text evidence="1">The sequence shown here is derived from an EMBL/GenBank/DDBJ whole genome shotgun (WGS) entry which is preliminary data.</text>
</comment>
<gene>
    <name evidence="1" type="ORF">GCM10009668_22950</name>
</gene>
<dbReference type="Proteomes" id="UP001501581">
    <property type="component" value="Unassembled WGS sequence"/>
</dbReference>
<keyword evidence="2" id="KW-1185">Reference proteome</keyword>
<dbReference type="SUPFAM" id="SSF141694">
    <property type="entry name" value="AF2212/PG0164-like"/>
    <property type="match status" value="1"/>
</dbReference>
<dbReference type="InterPro" id="IPR037079">
    <property type="entry name" value="AF2212/PG0164-like_sf"/>
</dbReference>
<dbReference type="EMBL" id="BAAALG010000009">
    <property type="protein sequence ID" value="GAA1103519.1"/>
    <property type="molecule type" value="Genomic_DNA"/>
</dbReference>
<dbReference type="RefSeq" id="WP_343994482.1">
    <property type="nucleotide sequence ID" value="NZ_BAAALG010000009.1"/>
</dbReference>
<organism evidence="1 2">
    <name type="scientific">Nocardioides dubius</name>
    <dbReference type="NCBI Taxonomy" id="317019"/>
    <lineage>
        <taxon>Bacteria</taxon>
        <taxon>Bacillati</taxon>
        <taxon>Actinomycetota</taxon>
        <taxon>Actinomycetes</taxon>
        <taxon>Propionibacteriales</taxon>
        <taxon>Nocardioidaceae</taxon>
        <taxon>Nocardioides</taxon>
    </lineage>
</organism>
<dbReference type="InterPro" id="IPR015018">
    <property type="entry name" value="DUF1905"/>
</dbReference>
<dbReference type="Gene3D" id="2.40.30.100">
    <property type="entry name" value="AF2212/PG0164-like"/>
    <property type="match status" value="1"/>
</dbReference>
<dbReference type="Pfam" id="PF08922">
    <property type="entry name" value="DUF1905"/>
    <property type="match status" value="1"/>
</dbReference>
<sequence>MEFEFSGEIISWRGPAPYLFVPLPADVAADLREVASALTYGWGVIPVAARIGGTDWTTSLFPKDGGYLLGVKVAVQRAEGVGEGDRVQVRLVAGDLGASPA</sequence>